<dbReference type="EMBL" id="SMOL01000401">
    <property type="protein sequence ID" value="KAB2617027.1"/>
    <property type="molecule type" value="Genomic_DNA"/>
</dbReference>
<accession>A0A5N5GPE0</accession>
<dbReference type="SMART" id="SM00255">
    <property type="entry name" value="TIR"/>
    <property type="match status" value="1"/>
</dbReference>
<feature type="domain" description="TIR" evidence="4">
    <location>
        <begin position="15"/>
        <end position="181"/>
    </location>
</feature>
<evidence type="ECO:0000313" key="6">
    <source>
        <dbReference type="Proteomes" id="UP000327157"/>
    </source>
</evidence>
<dbReference type="Pfam" id="PF23282">
    <property type="entry name" value="WHD_ROQ1"/>
    <property type="match status" value="1"/>
</dbReference>
<dbReference type="SUPFAM" id="SSF52200">
    <property type="entry name" value="Toll/Interleukin receptor TIR domain"/>
    <property type="match status" value="1"/>
</dbReference>
<dbReference type="PROSITE" id="PS50104">
    <property type="entry name" value="TIR"/>
    <property type="match status" value="1"/>
</dbReference>
<evidence type="ECO:0000256" key="1">
    <source>
        <dbReference type="ARBA" id="ARBA00022614"/>
    </source>
</evidence>
<dbReference type="AlphaFoldDB" id="A0A5N5GPE0"/>
<dbReference type="Proteomes" id="UP000327157">
    <property type="component" value="Chromosome 15"/>
</dbReference>
<name>A0A5N5GPE0_9ROSA</name>
<dbReference type="PANTHER" id="PTHR11017:SF305">
    <property type="entry name" value="TMV RESISTANCE PROTEIN N-LIKE"/>
    <property type="match status" value="1"/>
</dbReference>
<evidence type="ECO:0000313" key="5">
    <source>
        <dbReference type="EMBL" id="KAB2617027.1"/>
    </source>
</evidence>
<keyword evidence="2" id="KW-0677">Repeat</keyword>
<dbReference type="FunFam" id="3.40.50.10140:FF:000007">
    <property type="entry name" value="Disease resistance protein (TIR-NBS-LRR class)"/>
    <property type="match status" value="1"/>
</dbReference>
<evidence type="ECO:0000259" key="4">
    <source>
        <dbReference type="PROSITE" id="PS50104"/>
    </source>
</evidence>
<dbReference type="Pfam" id="PF00931">
    <property type="entry name" value="NB-ARC"/>
    <property type="match status" value="1"/>
</dbReference>
<dbReference type="SUPFAM" id="SSF52540">
    <property type="entry name" value="P-loop containing nucleoside triphosphate hydrolases"/>
    <property type="match status" value="1"/>
</dbReference>
<dbReference type="InterPro" id="IPR002182">
    <property type="entry name" value="NB-ARC"/>
</dbReference>
<dbReference type="Gene3D" id="1.10.8.430">
    <property type="entry name" value="Helical domain of apoptotic protease-activating factors"/>
    <property type="match status" value="1"/>
</dbReference>
<dbReference type="Gene3D" id="3.40.50.300">
    <property type="entry name" value="P-loop containing nucleotide triphosphate hydrolases"/>
    <property type="match status" value="1"/>
</dbReference>
<gene>
    <name evidence="5" type="ORF">D8674_012896</name>
</gene>
<dbReference type="Pfam" id="PF01582">
    <property type="entry name" value="TIR"/>
    <property type="match status" value="1"/>
</dbReference>
<comment type="caution">
    <text evidence="5">The sequence shown here is derived from an EMBL/GenBank/DDBJ whole genome shotgun (WGS) entry which is preliminary data.</text>
</comment>
<reference evidence="5 6" key="1">
    <citation type="submission" date="2019-09" db="EMBL/GenBank/DDBJ databases">
        <authorList>
            <person name="Ou C."/>
        </authorList>
    </citation>
    <scope>NUCLEOTIDE SEQUENCE [LARGE SCALE GENOMIC DNA]</scope>
    <source>
        <strain evidence="5">S2</strain>
        <tissue evidence="5">Leaf</tissue>
    </source>
</reference>
<dbReference type="InterPro" id="IPR044974">
    <property type="entry name" value="Disease_R_plants"/>
</dbReference>
<protein>
    <submittedName>
        <fullName evidence="5">TMV resistance protein N-like</fullName>
    </submittedName>
</protein>
<organism evidence="5 6">
    <name type="scientific">Pyrus ussuriensis x Pyrus communis</name>
    <dbReference type="NCBI Taxonomy" id="2448454"/>
    <lineage>
        <taxon>Eukaryota</taxon>
        <taxon>Viridiplantae</taxon>
        <taxon>Streptophyta</taxon>
        <taxon>Embryophyta</taxon>
        <taxon>Tracheophyta</taxon>
        <taxon>Spermatophyta</taxon>
        <taxon>Magnoliopsida</taxon>
        <taxon>eudicotyledons</taxon>
        <taxon>Gunneridae</taxon>
        <taxon>Pentapetalae</taxon>
        <taxon>rosids</taxon>
        <taxon>fabids</taxon>
        <taxon>Rosales</taxon>
        <taxon>Rosaceae</taxon>
        <taxon>Amygdaloideae</taxon>
        <taxon>Maleae</taxon>
        <taxon>Pyrus</taxon>
    </lineage>
</organism>
<reference evidence="6" key="2">
    <citation type="submission" date="2019-10" db="EMBL/GenBank/DDBJ databases">
        <title>A de novo genome assembly of a pear dwarfing rootstock.</title>
        <authorList>
            <person name="Wang F."/>
            <person name="Wang J."/>
            <person name="Li S."/>
            <person name="Zhang Y."/>
            <person name="Fang M."/>
            <person name="Ma L."/>
            <person name="Zhao Y."/>
            <person name="Jiang S."/>
        </authorList>
    </citation>
    <scope>NUCLEOTIDE SEQUENCE [LARGE SCALE GENOMIC DNA]</scope>
</reference>
<dbReference type="InterPro" id="IPR032675">
    <property type="entry name" value="LRR_dom_sf"/>
</dbReference>
<dbReference type="GO" id="GO:0007165">
    <property type="term" value="P:signal transduction"/>
    <property type="evidence" value="ECO:0007669"/>
    <property type="project" value="InterPro"/>
</dbReference>
<evidence type="ECO:0000256" key="2">
    <source>
        <dbReference type="ARBA" id="ARBA00022737"/>
    </source>
</evidence>
<keyword evidence="3" id="KW-0520">NAD</keyword>
<evidence type="ECO:0000256" key="3">
    <source>
        <dbReference type="ARBA" id="ARBA00023027"/>
    </source>
</evidence>
<dbReference type="Gene3D" id="3.40.50.10140">
    <property type="entry name" value="Toll/interleukin-1 receptor homology (TIR) domain"/>
    <property type="match status" value="1"/>
</dbReference>
<dbReference type="GO" id="GO:0043531">
    <property type="term" value="F:ADP binding"/>
    <property type="evidence" value="ECO:0007669"/>
    <property type="project" value="InterPro"/>
</dbReference>
<proteinExistence type="predicted"/>
<keyword evidence="1" id="KW-0433">Leucine-rich repeat</keyword>
<keyword evidence="6" id="KW-1185">Reference proteome</keyword>
<dbReference type="Gene3D" id="3.80.10.10">
    <property type="entry name" value="Ribonuclease Inhibitor"/>
    <property type="match status" value="2"/>
</dbReference>
<dbReference type="InterPro" id="IPR027417">
    <property type="entry name" value="P-loop_NTPase"/>
</dbReference>
<sequence length="1228" mass="140425">MSTEQQNASSSSYRCTYDAFLSFRGTDTRKGFTDHLYKTLELAGIHTFRDDDEIERGANIEQELQTAIQESRVSVIVFSKDYASSRWCLNELAIIMERKRTDGHMVVPVFYDVEPSDVRKQTGSFAESFTRHEKRFKDEMDKVEEWRRALRDVADLGGMVLRDRYESQFIQDIVEVVGNKLDYMTNRRLRIDPYVIGRGYYVKSLNMWLEDGSNDVGVAVIHGMGGIGKTTIAKIAYNQNFSKFQASSFLSDIRETSKQANGFVHLQRNLLSDIQKRKMEKIYSLDEGIAKIKRVVCCKRVLLVLDDVENSEQFNAILGMQDWFHPGSKIIITTRHEHLLKAHEVVRFKVEGLHEYESLKLFSWHAFGQPHPQEGYMELSRPILEHCGGVPLALQVLGSSLYGKAIDFWKNALHNLDVISEGKIQKILGISFDSLQDHEKRLFLHIACFFVGKDKDFTTTILDECDFSTEVGLQHLVDRCLVEINVHNKLMMHQLLQDMGRAIIREQSPEDPGRRTRLWHKDAFNVLRKLTGTRTIKGLMLSFPSTESSPVLNEVGFETKAFTEMLNLELLLLDNVKLSGSYEDFPKNLIWLSWRGFSLKSIPANFCLENLVVLDLRKSSLQHVWKGTRFLTRLKILNLSHSHGLRTTSDLSGLPNLEKLILKDCINLIDVDESVGNLGKLIFLNLKDCKSLMKLPKRMHMLRSLKELILTGCSKLVLHDSATVIHLHSTSRDMNKLRLLSIISWTPIRWWWMWAWPGKTLQSTSFPLASLPRFLGSLSLSYCNVSEVPNDLCTLSSLKHLNLIGNPILCLPQKMKGLIMLETLLLDNCTNLEILPELPPRLKKLEAKYCTSLKRLTNLPNLFRSLESLFWGCEHLVEVESLLNIKPLRSADIEMTRYMGLFNLKSIASTDVEMINYLTSTTRKAPVQVLYECGIYSIFFHGSKIPDGFSFTTRYRSVLSVIAPSHPNPKIRGLNSCVLYAREPGLVIDDYLVSAMHLIKVSNQTKGLMWTYSPVTVGFPTEKEDMLWLSHFRFGNNELEYGDEIRVSVEMHDFRIKEFGIQLVYEQERFPSSQNNIVAGDVSMSASEYQMWTGKYFLSNHRHRTHQAQFRMRQENPAHIEFSFGPERLFHKLFKAQGPLEIIGTECPADSSTASGHLFWGNNVKVVGLGFLVSRATHVVGFVAVNKCLILRNRFVALSVSSLVKYHDSRSCKIVGCCIYIPLSCKAF</sequence>
<dbReference type="PANTHER" id="PTHR11017">
    <property type="entry name" value="LEUCINE-RICH REPEAT-CONTAINING PROTEIN"/>
    <property type="match status" value="1"/>
</dbReference>
<dbReference type="OrthoDB" id="1145009at2759"/>
<reference evidence="5 6" key="3">
    <citation type="submission" date="2019-11" db="EMBL/GenBank/DDBJ databases">
        <title>A de novo genome assembly of a pear dwarfing rootstock.</title>
        <authorList>
            <person name="Wang F."/>
            <person name="Wang J."/>
            <person name="Li S."/>
            <person name="Zhang Y."/>
            <person name="Fang M."/>
            <person name="Ma L."/>
            <person name="Zhao Y."/>
            <person name="Jiang S."/>
        </authorList>
    </citation>
    <scope>NUCLEOTIDE SEQUENCE [LARGE SCALE GENOMIC DNA]</scope>
    <source>
        <strain evidence="5">S2</strain>
        <tissue evidence="5">Leaf</tissue>
    </source>
</reference>
<dbReference type="InterPro" id="IPR000157">
    <property type="entry name" value="TIR_dom"/>
</dbReference>
<dbReference type="SUPFAM" id="SSF52058">
    <property type="entry name" value="L domain-like"/>
    <property type="match status" value="1"/>
</dbReference>
<dbReference type="GO" id="GO:0006952">
    <property type="term" value="P:defense response"/>
    <property type="evidence" value="ECO:0007669"/>
    <property type="project" value="InterPro"/>
</dbReference>
<dbReference type="PRINTS" id="PR00364">
    <property type="entry name" value="DISEASERSIST"/>
</dbReference>
<dbReference type="InterPro" id="IPR058192">
    <property type="entry name" value="WHD_ROQ1-like"/>
</dbReference>
<dbReference type="InterPro" id="IPR035897">
    <property type="entry name" value="Toll_tir_struct_dom_sf"/>
</dbReference>
<dbReference type="InterPro" id="IPR042197">
    <property type="entry name" value="Apaf_helical"/>
</dbReference>